<evidence type="ECO:0000313" key="1">
    <source>
        <dbReference type="EMBL" id="KAI5444833.1"/>
    </source>
</evidence>
<reference evidence="1 2" key="1">
    <citation type="journal article" date="2022" name="Nat. Genet.">
        <title>Improved pea reference genome and pan-genome highlight genomic features and evolutionary characteristics.</title>
        <authorList>
            <person name="Yang T."/>
            <person name="Liu R."/>
            <person name="Luo Y."/>
            <person name="Hu S."/>
            <person name="Wang D."/>
            <person name="Wang C."/>
            <person name="Pandey M.K."/>
            <person name="Ge S."/>
            <person name="Xu Q."/>
            <person name="Li N."/>
            <person name="Li G."/>
            <person name="Huang Y."/>
            <person name="Saxena R.K."/>
            <person name="Ji Y."/>
            <person name="Li M."/>
            <person name="Yan X."/>
            <person name="He Y."/>
            <person name="Liu Y."/>
            <person name="Wang X."/>
            <person name="Xiang C."/>
            <person name="Varshney R.K."/>
            <person name="Ding H."/>
            <person name="Gao S."/>
            <person name="Zong X."/>
        </authorList>
    </citation>
    <scope>NUCLEOTIDE SEQUENCE [LARGE SCALE GENOMIC DNA]</scope>
    <source>
        <strain evidence="1 2">cv. Zhongwan 6</strain>
    </source>
</reference>
<keyword evidence="2" id="KW-1185">Reference proteome</keyword>
<sequence>MYRGVIVLSLCGKLTLSAFVAVAFVARLTPSAFVASLTPFGLCGRSLCGSFPLECALFIRIICEATMPPRRAPTSQQNPQPIPDMVSAIQAIHAMAMALAQQSATSVQQATTSAQQAAI</sequence>
<gene>
    <name evidence="1" type="ORF">KIW84_013204</name>
</gene>
<organism evidence="1 2">
    <name type="scientific">Pisum sativum</name>
    <name type="common">Garden pea</name>
    <name type="synonym">Lathyrus oleraceus</name>
    <dbReference type="NCBI Taxonomy" id="3888"/>
    <lineage>
        <taxon>Eukaryota</taxon>
        <taxon>Viridiplantae</taxon>
        <taxon>Streptophyta</taxon>
        <taxon>Embryophyta</taxon>
        <taxon>Tracheophyta</taxon>
        <taxon>Spermatophyta</taxon>
        <taxon>Magnoliopsida</taxon>
        <taxon>eudicotyledons</taxon>
        <taxon>Gunneridae</taxon>
        <taxon>Pentapetalae</taxon>
        <taxon>rosids</taxon>
        <taxon>fabids</taxon>
        <taxon>Fabales</taxon>
        <taxon>Fabaceae</taxon>
        <taxon>Papilionoideae</taxon>
        <taxon>50 kb inversion clade</taxon>
        <taxon>NPAAA clade</taxon>
        <taxon>Hologalegina</taxon>
        <taxon>IRL clade</taxon>
        <taxon>Fabeae</taxon>
        <taxon>Lathyrus</taxon>
    </lineage>
</organism>
<dbReference type="Gramene" id="Psat01G0320400-T1">
    <property type="protein sequence ID" value="KAI5444833.1"/>
    <property type="gene ID" value="KIW84_013204"/>
</dbReference>
<evidence type="ECO:0000313" key="2">
    <source>
        <dbReference type="Proteomes" id="UP001058974"/>
    </source>
</evidence>
<comment type="caution">
    <text evidence="1">The sequence shown here is derived from an EMBL/GenBank/DDBJ whole genome shotgun (WGS) entry which is preliminary data.</text>
</comment>
<protein>
    <submittedName>
        <fullName evidence="1">Uncharacterized protein</fullName>
    </submittedName>
</protein>
<dbReference type="Proteomes" id="UP001058974">
    <property type="component" value="Chromosome 1"/>
</dbReference>
<accession>A0A9D5BJH8</accession>
<proteinExistence type="predicted"/>
<dbReference type="AlphaFoldDB" id="A0A9D5BJH8"/>
<name>A0A9D5BJH8_PEA</name>
<dbReference type="EMBL" id="JAMSHJ010000001">
    <property type="protein sequence ID" value="KAI5444833.1"/>
    <property type="molecule type" value="Genomic_DNA"/>
</dbReference>